<dbReference type="Gene3D" id="1.10.1420.10">
    <property type="match status" value="1"/>
</dbReference>
<evidence type="ECO:0000256" key="2">
    <source>
        <dbReference type="ARBA" id="ARBA00022741"/>
    </source>
</evidence>
<evidence type="ECO:0000256" key="5">
    <source>
        <dbReference type="SAM" id="MobiDB-lite"/>
    </source>
</evidence>
<dbReference type="PANTHER" id="PTHR11361:SF20">
    <property type="entry name" value="MUTS PROTEIN HOMOLOG 5"/>
    <property type="match status" value="1"/>
</dbReference>
<dbReference type="OrthoDB" id="29596at2759"/>
<dbReference type="SMART" id="SM00533">
    <property type="entry name" value="MUTSd"/>
    <property type="match status" value="1"/>
</dbReference>
<sequence length="796" mass="90218">MSNTYDKHGDIAENDEATMVLLVLYWKSSQLGCVYYLHQFRELYFIMDVKNMDLKDIVLELLHQIQPTHVILCKSNELELTAIIKNYDPDIKIESTNAKSFTYQKGRQELINWYIEITPNTSTASTSLQQQQHYPTAASAHSSLGGQSTPMHPQDRLRNGSPSPSSSSSSLSSLPPSYQHHRYISDDNITKQALFNLSSMVPMDSFTTITCLAPLFDAFKEGLFGPEMIGIKPMTLQTISLPDTMHVPIDVIRSLEIFQPRLHPSTHQKKGKEITSLYHLLNYTVSPGGTHLLKQWILRPSLNLTIINERQKSVAIFTAMDQRKGSFIKKLASYLKHVKNMARILGRIYEHRAKVSEWHQLLQFIYYVIKIDNLLRLLTTPVDSPIVEKFMNLVDVELLTRIGKYINDNITFEESQLEGRLTIKKGIDRDLDLLRSKYEALDNYLLQVAHEISAPLPVDIGHLLNVVYFPQLGYLLTLPSTAHDYFAQNAFLYDGCTLQFTTQENCYYKIDRMRDMDEEIGDLHGMIIDKQIELIQEISEQILQHRQLILTTTQTLAEMDCMAAIHNHYIRPQMTDDDDQHELTIIQGRHPLQELVMDTFIANDTFLASGMTLATTQSAQSPSHFVPPKPRYPTPSASSSDRLGLLRHTDAKNILLLTGANYSGKSIYLKQIGLIVYMAHLGSFVPAERAVISVVDKLFTSIQTAEMPGKGVGASFGSWCASLGGIPGEVLERATTLYQQLSQEMPYEEPTLTQQEARRYEDLDGLLARFLNLQDFDNDEDAGELQSIIDSVASLF</sequence>
<feature type="domain" description="DNA mismatch repair protein MutS core" evidence="6">
    <location>
        <begin position="272"/>
        <end position="596"/>
    </location>
</feature>
<keyword evidence="4" id="KW-0238">DNA-binding</keyword>
<gene>
    <name evidence="8" type="primary">ABSGL_09929.1 scaffold 11783</name>
</gene>
<dbReference type="Gene3D" id="3.40.50.300">
    <property type="entry name" value="P-loop containing nucleotide triphosphate hydrolases"/>
    <property type="match status" value="1"/>
</dbReference>
<feature type="compositionally biased region" description="Low complexity" evidence="5">
    <location>
        <begin position="161"/>
        <end position="177"/>
    </location>
</feature>
<evidence type="ECO:0000259" key="6">
    <source>
        <dbReference type="SMART" id="SM00533"/>
    </source>
</evidence>
<dbReference type="SUPFAM" id="SSF48334">
    <property type="entry name" value="DNA repair protein MutS, domain III"/>
    <property type="match status" value="1"/>
</dbReference>
<feature type="domain" description="DNA mismatch repair proteins mutS family" evidence="7">
    <location>
        <begin position="652"/>
        <end position="739"/>
    </location>
</feature>
<dbReference type="STRING" id="4829.A0A163MED2"/>
<dbReference type="InterPro" id="IPR000432">
    <property type="entry name" value="DNA_mismatch_repair_MutS_C"/>
</dbReference>
<dbReference type="GO" id="GO:0030983">
    <property type="term" value="F:mismatched DNA binding"/>
    <property type="evidence" value="ECO:0007669"/>
    <property type="project" value="InterPro"/>
</dbReference>
<evidence type="ECO:0000313" key="8">
    <source>
        <dbReference type="EMBL" id="SAM04069.1"/>
    </source>
</evidence>
<dbReference type="GO" id="GO:0140664">
    <property type="term" value="F:ATP-dependent DNA damage sensor activity"/>
    <property type="evidence" value="ECO:0007669"/>
    <property type="project" value="InterPro"/>
</dbReference>
<dbReference type="SMART" id="SM00534">
    <property type="entry name" value="MUTSac"/>
    <property type="match status" value="1"/>
</dbReference>
<evidence type="ECO:0000259" key="7">
    <source>
        <dbReference type="SMART" id="SM00534"/>
    </source>
</evidence>
<evidence type="ECO:0008006" key="10">
    <source>
        <dbReference type="Google" id="ProtNLM"/>
    </source>
</evidence>
<dbReference type="SUPFAM" id="SSF52540">
    <property type="entry name" value="P-loop containing nucleoside triphosphate hydrolases"/>
    <property type="match status" value="1"/>
</dbReference>
<evidence type="ECO:0000256" key="3">
    <source>
        <dbReference type="ARBA" id="ARBA00022840"/>
    </source>
</evidence>
<dbReference type="GO" id="GO:0051026">
    <property type="term" value="P:chiasma assembly"/>
    <property type="evidence" value="ECO:0007669"/>
    <property type="project" value="TreeGrafter"/>
</dbReference>
<organism evidence="8">
    <name type="scientific">Absidia glauca</name>
    <name type="common">Pin mould</name>
    <dbReference type="NCBI Taxonomy" id="4829"/>
    <lineage>
        <taxon>Eukaryota</taxon>
        <taxon>Fungi</taxon>
        <taxon>Fungi incertae sedis</taxon>
        <taxon>Mucoromycota</taxon>
        <taxon>Mucoromycotina</taxon>
        <taxon>Mucoromycetes</taxon>
        <taxon>Mucorales</taxon>
        <taxon>Cunninghamellaceae</taxon>
        <taxon>Absidia</taxon>
    </lineage>
</organism>
<dbReference type="AlphaFoldDB" id="A0A163MED2"/>
<keyword evidence="2" id="KW-0547">Nucleotide-binding</keyword>
<dbReference type="GO" id="GO:0006298">
    <property type="term" value="P:mismatch repair"/>
    <property type="evidence" value="ECO:0007669"/>
    <property type="project" value="InterPro"/>
</dbReference>
<dbReference type="EMBL" id="LT554349">
    <property type="protein sequence ID" value="SAM04069.1"/>
    <property type="molecule type" value="Genomic_DNA"/>
</dbReference>
<evidence type="ECO:0000313" key="9">
    <source>
        <dbReference type="Proteomes" id="UP000078561"/>
    </source>
</evidence>
<dbReference type="OMA" id="CHINWES"/>
<feature type="region of interest" description="Disordered" evidence="5">
    <location>
        <begin position="125"/>
        <end position="177"/>
    </location>
</feature>
<dbReference type="PANTHER" id="PTHR11361">
    <property type="entry name" value="DNA MISMATCH REPAIR PROTEIN MUTS FAMILY MEMBER"/>
    <property type="match status" value="1"/>
</dbReference>
<comment type="similarity">
    <text evidence="1">Belongs to the DNA mismatch repair MutS family.</text>
</comment>
<keyword evidence="9" id="KW-1185">Reference proteome</keyword>
<dbReference type="InterPro" id="IPR027417">
    <property type="entry name" value="P-loop_NTPase"/>
</dbReference>
<dbReference type="GO" id="GO:0005524">
    <property type="term" value="F:ATP binding"/>
    <property type="evidence" value="ECO:0007669"/>
    <property type="project" value="UniProtKB-KW"/>
</dbReference>
<dbReference type="GO" id="GO:0005634">
    <property type="term" value="C:nucleus"/>
    <property type="evidence" value="ECO:0007669"/>
    <property type="project" value="TreeGrafter"/>
</dbReference>
<protein>
    <recommendedName>
        <fullName evidence="10">DNA mismatch repair proteins mutS family domain-containing protein</fullName>
    </recommendedName>
</protein>
<dbReference type="InterPro" id="IPR045076">
    <property type="entry name" value="MutS"/>
</dbReference>
<dbReference type="InterPro" id="IPR007696">
    <property type="entry name" value="DNA_mismatch_repair_MutS_core"/>
</dbReference>
<feature type="region of interest" description="Disordered" evidence="5">
    <location>
        <begin position="619"/>
        <end position="641"/>
    </location>
</feature>
<evidence type="ECO:0000256" key="4">
    <source>
        <dbReference type="ARBA" id="ARBA00023125"/>
    </source>
</evidence>
<accession>A0A163MED2</accession>
<reference evidence="8" key="1">
    <citation type="submission" date="2016-04" db="EMBL/GenBank/DDBJ databases">
        <authorList>
            <person name="Evans L.H."/>
            <person name="Alamgir A."/>
            <person name="Owens N."/>
            <person name="Weber N.D."/>
            <person name="Virtaneva K."/>
            <person name="Barbian K."/>
            <person name="Babar A."/>
            <person name="Rosenke K."/>
        </authorList>
    </citation>
    <scope>NUCLEOTIDE SEQUENCE [LARGE SCALE GENOMIC DNA]</scope>
    <source>
        <strain evidence="8">CBS 101.48</strain>
    </source>
</reference>
<dbReference type="InterPro" id="IPR036187">
    <property type="entry name" value="DNA_mismatch_repair_MutS_sf"/>
</dbReference>
<evidence type="ECO:0000256" key="1">
    <source>
        <dbReference type="ARBA" id="ARBA00006271"/>
    </source>
</evidence>
<dbReference type="Proteomes" id="UP000078561">
    <property type="component" value="Unassembled WGS sequence"/>
</dbReference>
<dbReference type="InParanoid" id="A0A163MED2"/>
<dbReference type="Pfam" id="PF00488">
    <property type="entry name" value="MutS_V"/>
    <property type="match status" value="1"/>
</dbReference>
<feature type="compositionally biased region" description="Polar residues" evidence="5">
    <location>
        <begin position="139"/>
        <end position="151"/>
    </location>
</feature>
<dbReference type="Pfam" id="PF05192">
    <property type="entry name" value="MutS_III"/>
    <property type="match status" value="1"/>
</dbReference>
<keyword evidence="3" id="KW-0067">ATP-binding</keyword>
<name>A0A163MED2_ABSGL</name>
<proteinExistence type="inferred from homology"/>